<sequence>MFFISYVYFDVPPKAKVTQKSEIFSEKLTYSHMLSGLMITIALFLLKI</sequence>
<organism evidence="2 3">
    <name type="scientific">Balneicella halophila</name>
    <dbReference type="NCBI Taxonomy" id="1537566"/>
    <lineage>
        <taxon>Bacteria</taxon>
        <taxon>Pseudomonadati</taxon>
        <taxon>Bacteroidota</taxon>
        <taxon>Bacteroidia</taxon>
        <taxon>Bacteroidales</taxon>
        <taxon>Balneicellaceae</taxon>
        <taxon>Balneicella</taxon>
    </lineage>
</organism>
<dbReference type="EMBL" id="QENZ01000003">
    <property type="protein sequence ID" value="PVX52478.1"/>
    <property type="molecule type" value="Genomic_DNA"/>
</dbReference>
<reference evidence="2 3" key="1">
    <citation type="submission" date="2018-05" db="EMBL/GenBank/DDBJ databases">
        <title>Genomic Encyclopedia of Type Strains, Phase IV (KMG-IV): sequencing the most valuable type-strain genomes for metagenomic binning, comparative biology and taxonomic classification.</title>
        <authorList>
            <person name="Goeker M."/>
        </authorList>
    </citation>
    <scope>NUCLEOTIDE SEQUENCE [LARGE SCALE GENOMIC DNA]</scope>
    <source>
        <strain evidence="2 3">DSM 28579</strain>
    </source>
</reference>
<name>A0A7L4URS3_BALHA</name>
<accession>A0A7L4URS3</accession>
<protein>
    <submittedName>
        <fullName evidence="2">Uncharacterized protein</fullName>
    </submittedName>
</protein>
<feature type="transmembrane region" description="Helical" evidence="1">
    <location>
        <begin position="28"/>
        <end position="46"/>
    </location>
</feature>
<evidence type="ECO:0000256" key="1">
    <source>
        <dbReference type="SAM" id="Phobius"/>
    </source>
</evidence>
<evidence type="ECO:0000313" key="2">
    <source>
        <dbReference type="EMBL" id="PVX52478.1"/>
    </source>
</evidence>
<proteinExistence type="predicted"/>
<dbReference type="AlphaFoldDB" id="A0A7L4URS3"/>
<keyword evidence="1" id="KW-0812">Transmembrane</keyword>
<keyword evidence="1" id="KW-0472">Membrane</keyword>
<gene>
    <name evidence="2" type="ORF">C7377_0796</name>
</gene>
<evidence type="ECO:0000313" key="3">
    <source>
        <dbReference type="Proteomes" id="UP000251835"/>
    </source>
</evidence>
<dbReference type="Proteomes" id="UP000251835">
    <property type="component" value="Unassembled WGS sequence"/>
</dbReference>
<keyword evidence="3" id="KW-1185">Reference proteome</keyword>
<comment type="caution">
    <text evidence="2">The sequence shown here is derived from an EMBL/GenBank/DDBJ whole genome shotgun (WGS) entry which is preliminary data.</text>
</comment>
<keyword evidence="1" id="KW-1133">Transmembrane helix</keyword>